<sequence length="1209" mass="130163">MENETNVSQIIKDKHQTATTVAVSPRITITKTTLLTPSQKIQQQPQKSQPTPPKPLYTTLSAKQAPPKSLGKVVISKGLKGVGIIKPISKPNLTGINYNVAVVAAKRPQLTIVATNPANKGSTTTNSNKNNEAISSSSLSTESSAESNKIEHSYTRDATRPAIETTNTLNAARTILVRRPPPCLSYHIHPLEEQDLSDINQAPVPSYNEILAKESSNECARIAKYVKNAHSDDDDWETKINQIGWSNMQKSLFVKVVQILDHDQLGRLSNMGRPNEPMQRRVVVDKSAARMRKALASISWDTRLTQWLHSLLMEALPSTYMASYLDILQTLKSKLPTLIDKVLFGRPMNVSQELLAPVMKKKWEPHIATKSRKLAHNAVIVALPSMPTSGPVPNRLQKWYQHLATITQIVQVTLPMTSGHISRQSLEQVAEQIVSLTRVKIQELRNENPARSIILIGFNAGASLALQVAMSENVACVVCMGFAYNTYNGVRGAPDDRILDIKIPILFVIGQNSARTSSEEIESLREKMQSESSLVVVGSADDVLRVPKSRRKIENVTQSMVDTMVADEVYDFIKKILTNPPGPRTPVNLNVTSYAKQQKASVGDRQTVQQRKRKHEGNGGDHEVVCPKVKYVGQIGRPRTRPLPNINNNNQSQNSPSSNKIQQASNVSNRQPIILGKSQMKPQQKSSLTNDDLNMAIQSIMADSSNEADAGLLLNPSSTTGADTAHKKLINNFELVPQTTKGTPIKATLLNAQPKQLIIGGTATPTVGTKIKMIPSNQIVQLKSAPRQTPSKIYTIKTSAMLGQKQTESGSSSTRIGSIVATPPNNSSNTGQHIFTLKTPSGQTTQFATAVGGQTKYTVVKNVAGGTTLHLNAPAKQVIPVGPATNTSTNSSTTTTSNVDISNIIDMPILFADSEGNISEEVSNSTSASVGLGNETTTKSVSSSGVGQLIISQKIIKEANATPSTSASPATSTPFVLNKPGTIIQPQLNSKANNVVFINRNTMKPCTSILSRQIPKYTKVVVNPKTSVATLVPRPGAQISPITSTSGVQQISLKTLSAVTTAGTSSSTTPGRPILNVSVPHIQIIKNATGSVLSTDKQQVRNIMVKPGGIKQLPAHLKTQLLNRNLTVRKLVSVVPVSKSTVTGNVTISSSPVVAQPVATVKESTPSDVSEANNPPNLPSVSPTTTGMQTSPKIITLKPTIATNQNESA</sequence>
<dbReference type="InterPro" id="IPR056519">
    <property type="entry name" value="KANSL3_1st"/>
</dbReference>
<dbReference type="Proteomes" id="UP000092444">
    <property type="component" value="Unassembled WGS sequence"/>
</dbReference>
<evidence type="ECO:0000256" key="1">
    <source>
        <dbReference type="SAM" id="MobiDB-lite"/>
    </source>
</evidence>
<feature type="compositionally biased region" description="Polar residues" evidence="1">
    <location>
        <begin position="596"/>
        <end position="609"/>
    </location>
</feature>
<feature type="compositionally biased region" description="Basic and acidic residues" evidence="1">
    <location>
        <begin position="148"/>
        <end position="159"/>
    </location>
</feature>
<feature type="domain" description="KANSL3 helical" evidence="2">
    <location>
        <begin position="212"/>
        <end position="343"/>
    </location>
</feature>
<feature type="compositionally biased region" description="Low complexity" evidence="1">
    <location>
        <begin position="644"/>
        <end position="663"/>
    </location>
</feature>
<feature type="region of interest" description="Disordered" evidence="1">
    <location>
        <begin position="116"/>
        <end position="162"/>
    </location>
</feature>
<dbReference type="EnsemblMetazoa" id="GMOY005863.R1926">
    <property type="protein sequence ID" value="GMOY005863.P1926"/>
    <property type="gene ID" value="GMOY005863"/>
</dbReference>
<accession>A0ABK9MWF3</accession>
<protein>
    <recommendedName>
        <fullName evidence="2">KANSL3 helical domain-containing protein</fullName>
    </recommendedName>
</protein>
<dbReference type="PANTHER" id="PTHR13136">
    <property type="entry name" value="TESTIS DEVELOPMENT PROTEIN PRTD"/>
    <property type="match status" value="1"/>
</dbReference>
<feature type="region of interest" description="Disordered" evidence="1">
    <location>
        <begin position="37"/>
        <end position="64"/>
    </location>
</feature>
<feature type="region of interest" description="Disordered" evidence="1">
    <location>
        <begin position="1159"/>
        <end position="1209"/>
    </location>
</feature>
<feature type="compositionally biased region" description="Low complexity" evidence="1">
    <location>
        <begin position="119"/>
        <end position="147"/>
    </location>
</feature>
<evidence type="ECO:0000313" key="3">
    <source>
        <dbReference type="EnsemblMetazoa" id="GMOY005863.P1926"/>
    </source>
</evidence>
<feature type="compositionally biased region" description="Polar residues" evidence="1">
    <location>
        <begin position="1162"/>
        <end position="1193"/>
    </location>
</feature>
<feature type="compositionally biased region" description="Low complexity" evidence="1">
    <location>
        <begin position="37"/>
        <end position="49"/>
    </location>
</feature>
<feature type="region of interest" description="Disordered" evidence="1">
    <location>
        <begin position="596"/>
        <end position="666"/>
    </location>
</feature>
<dbReference type="SUPFAM" id="SSF53474">
    <property type="entry name" value="alpha/beta-Hydrolases"/>
    <property type="match status" value="1"/>
</dbReference>
<feature type="compositionally biased region" description="Basic and acidic residues" evidence="1">
    <location>
        <begin position="616"/>
        <end position="625"/>
    </location>
</feature>
<name>A0ABK9MWF3_GLOMM</name>
<evidence type="ECO:0000313" key="4">
    <source>
        <dbReference type="Proteomes" id="UP000092444"/>
    </source>
</evidence>
<proteinExistence type="predicted"/>
<dbReference type="InterPro" id="IPR026555">
    <property type="entry name" value="NSL3/Tex30"/>
</dbReference>
<reference evidence="3" key="1">
    <citation type="submission" date="2025-05" db="UniProtKB">
        <authorList>
            <consortium name="EnsemblMetazoa"/>
        </authorList>
    </citation>
    <scope>IDENTIFICATION</scope>
    <source>
        <strain evidence="3">Yale</strain>
    </source>
</reference>
<dbReference type="InterPro" id="IPR029058">
    <property type="entry name" value="AB_hydrolase_fold"/>
</dbReference>
<dbReference type="Pfam" id="PF23154">
    <property type="entry name" value="KANSL3_1st"/>
    <property type="match status" value="1"/>
</dbReference>
<dbReference type="EMBL" id="CCAG010016854">
    <property type="status" value="NOT_ANNOTATED_CDS"/>
    <property type="molecule type" value="Genomic_DNA"/>
</dbReference>
<organism evidence="3 4">
    <name type="scientific">Glossina morsitans morsitans</name>
    <name type="common">Savannah tsetse fly</name>
    <dbReference type="NCBI Taxonomy" id="37546"/>
    <lineage>
        <taxon>Eukaryota</taxon>
        <taxon>Metazoa</taxon>
        <taxon>Ecdysozoa</taxon>
        <taxon>Arthropoda</taxon>
        <taxon>Hexapoda</taxon>
        <taxon>Insecta</taxon>
        <taxon>Pterygota</taxon>
        <taxon>Neoptera</taxon>
        <taxon>Endopterygota</taxon>
        <taxon>Diptera</taxon>
        <taxon>Brachycera</taxon>
        <taxon>Muscomorpha</taxon>
        <taxon>Hippoboscoidea</taxon>
        <taxon>Glossinidae</taxon>
        <taxon>Glossina</taxon>
    </lineage>
</organism>
<evidence type="ECO:0000259" key="2">
    <source>
        <dbReference type="Pfam" id="PF23154"/>
    </source>
</evidence>
<keyword evidence="4" id="KW-1185">Reference proteome</keyword>
<dbReference type="Gene3D" id="3.40.50.1820">
    <property type="entry name" value="alpha/beta hydrolase"/>
    <property type="match status" value="1"/>
</dbReference>
<dbReference type="PANTHER" id="PTHR13136:SF16">
    <property type="entry name" value="KAT8 REGULATORY NSL COMPLEX SUBUNIT 3"/>
    <property type="match status" value="1"/>
</dbReference>